<dbReference type="KEGG" id="bcai:K788_00018600"/>
<sequence length="35" mass="3992">MAKQQFQTGIHAIRMSIRLRSLAQAGWMEDEASKT</sequence>
<dbReference type="EMBL" id="CP012746">
    <property type="protein sequence ID" value="ALL63579.1"/>
    <property type="molecule type" value="Genomic_DNA"/>
</dbReference>
<protein>
    <submittedName>
        <fullName evidence="1">Uncharacterized protein</fullName>
    </submittedName>
</protein>
<dbReference type="Proteomes" id="UP000019146">
    <property type="component" value="Chromosome 1"/>
</dbReference>
<reference evidence="1 2" key="1">
    <citation type="journal article" date="2014" name="Genome Announc.">
        <title>Draft Genome Sequence of the Haloacid-Degrading Burkholderia caribensis Strain MBA4.</title>
        <authorList>
            <person name="Pan Y."/>
            <person name="Kong K.F."/>
            <person name="Tsang J.S."/>
        </authorList>
    </citation>
    <scope>NUCLEOTIDE SEQUENCE [LARGE SCALE GENOMIC DNA]</scope>
    <source>
        <strain evidence="1 2">MBA4</strain>
    </source>
</reference>
<organism evidence="1 2">
    <name type="scientific">Paraburkholderia caribensis MBA4</name>
    <dbReference type="NCBI Taxonomy" id="1323664"/>
    <lineage>
        <taxon>Bacteria</taxon>
        <taxon>Pseudomonadati</taxon>
        <taxon>Pseudomonadota</taxon>
        <taxon>Betaproteobacteria</taxon>
        <taxon>Burkholderiales</taxon>
        <taxon>Burkholderiaceae</taxon>
        <taxon>Paraburkholderia</taxon>
    </lineage>
</organism>
<gene>
    <name evidence="1" type="ORF">K788_00018600</name>
</gene>
<dbReference type="AlphaFoldDB" id="A0A0P0R5U5"/>
<name>A0A0P0R5U5_9BURK</name>
<evidence type="ECO:0000313" key="2">
    <source>
        <dbReference type="Proteomes" id="UP000019146"/>
    </source>
</evidence>
<proteinExistence type="predicted"/>
<evidence type="ECO:0000313" key="1">
    <source>
        <dbReference type="EMBL" id="ALL63579.1"/>
    </source>
</evidence>
<accession>A0A0P0R5U5</accession>